<keyword evidence="3 10" id="KW-0808">Transferase</keyword>
<protein>
    <recommendedName>
        <fullName evidence="2">4-(cytidine 5'-diphospho)-2-C-methyl-D-erythritol kinase</fullName>
        <ecNumber evidence="2">2.7.1.148</ecNumber>
    </recommendedName>
    <alternativeName>
        <fullName evidence="7">4-(cytidine-5'-diphospho)-2-C-methyl-D-erythritol kinase</fullName>
    </alternativeName>
</protein>
<dbReference type="InterPro" id="IPR006204">
    <property type="entry name" value="GHMP_kinase_N_dom"/>
</dbReference>
<dbReference type="InterPro" id="IPR020568">
    <property type="entry name" value="Ribosomal_Su5_D2-typ_SF"/>
</dbReference>
<evidence type="ECO:0000256" key="1">
    <source>
        <dbReference type="ARBA" id="ARBA00009684"/>
    </source>
</evidence>
<dbReference type="SUPFAM" id="SSF55060">
    <property type="entry name" value="GHMP Kinase, C-terminal domain"/>
    <property type="match status" value="1"/>
</dbReference>
<evidence type="ECO:0000259" key="9">
    <source>
        <dbReference type="Pfam" id="PF08544"/>
    </source>
</evidence>
<keyword evidence="6" id="KW-0067">ATP-binding</keyword>
<accession>E6PHA6</accession>
<dbReference type="Pfam" id="PF08544">
    <property type="entry name" value="GHMP_kinases_C"/>
    <property type="match status" value="1"/>
</dbReference>
<dbReference type="InterPro" id="IPR004424">
    <property type="entry name" value="IspE"/>
</dbReference>
<keyword evidence="5 10" id="KW-0418">Kinase</keyword>
<dbReference type="EMBL" id="CABL01000016">
    <property type="protein sequence ID" value="CBH75844.1"/>
    <property type="molecule type" value="Genomic_DNA"/>
</dbReference>
<evidence type="ECO:0000256" key="6">
    <source>
        <dbReference type="ARBA" id="ARBA00022840"/>
    </source>
</evidence>
<name>E6PHA6_9ZZZZ</name>
<dbReference type="PIRSF" id="PIRSF010376">
    <property type="entry name" value="IspE"/>
    <property type="match status" value="1"/>
</dbReference>
<reference evidence="10" key="1">
    <citation type="submission" date="2009-10" db="EMBL/GenBank/DDBJ databases">
        <title>Diversity of trophic interactions inside an arsenic-rich microbial ecosystem.</title>
        <authorList>
            <person name="Bertin P.N."/>
            <person name="Heinrich-Salmeron A."/>
            <person name="Pelletier E."/>
            <person name="Goulhen-Chollet F."/>
            <person name="Arsene-Ploetze F."/>
            <person name="Gallien S."/>
            <person name="Calteau A."/>
            <person name="Vallenet D."/>
            <person name="Casiot C."/>
            <person name="Chane-Woon-Ming B."/>
            <person name="Giloteaux L."/>
            <person name="Barakat M."/>
            <person name="Bonnefoy V."/>
            <person name="Bruneel O."/>
            <person name="Chandler M."/>
            <person name="Cleiss J."/>
            <person name="Duran R."/>
            <person name="Elbaz-Poulichet F."/>
            <person name="Fonknechten N."/>
            <person name="Lauga B."/>
            <person name="Mornico D."/>
            <person name="Ortet P."/>
            <person name="Schaeffer C."/>
            <person name="Siguier P."/>
            <person name="Alexander Thil Smith A."/>
            <person name="Van Dorsselaer A."/>
            <person name="Weissenbach J."/>
            <person name="Medigue C."/>
            <person name="Le Paslier D."/>
        </authorList>
    </citation>
    <scope>NUCLEOTIDE SEQUENCE</scope>
</reference>
<dbReference type="SUPFAM" id="SSF54211">
    <property type="entry name" value="Ribosomal protein S5 domain 2-like"/>
    <property type="match status" value="1"/>
</dbReference>
<dbReference type="Pfam" id="PF00288">
    <property type="entry name" value="GHMP_kinases_N"/>
    <property type="match status" value="1"/>
</dbReference>
<gene>
    <name evidence="10" type="primary">ispE</name>
    <name evidence="10" type="ORF">CARN1_1242</name>
</gene>
<sequence>MAPAKINLTLEVLGKRPDGYHALRSLMVPVELYDEIEIEPAERLALICDDPALAGEENLVLRAANAIGVRGARIALRKRIPTQAGLGGGSSDAASLLIAARAGTFGALPPWEDLAIARSLGSDIPFFLVDGAALVEGTGERVTPVGAIPPWAALIVKPPVAISTAEAYRRLDERERPQRPRSESIGIQAVAALQRSDFDEIARLLSNDFHEDALTQHAEIARAAAAIESAGPSRALLSGSGSSLFALYQRRSEAEDAAARIALPPEYRRFVAAFHSGAAWRGASA</sequence>
<evidence type="ECO:0000256" key="3">
    <source>
        <dbReference type="ARBA" id="ARBA00022679"/>
    </source>
</evidence>
<dbReference type="EC" id="2.7.1.148" evidence="2"/>
<dbReference type="GO" id="GO:0016114">
    <property type="term" value="P:terpenoid biosynthetic process"/>
    <property type="evidence" value="ECO:0007669"/>
    <property type="project" value="InterPro"/>
</dbReference>
<evidence type="ECO:0000259" key="8">
    <source>
        <dbReference type="Pfam" id="PF00288"/>
    </source>
</evidence>
<organism evidence="10">
    <name type="scientific">mine drainage metagenome</name>
    <dbReference type="NCBI Taxonomy" id="410659"/>
    <lineage>
        <taxon>unclassified sequences</taxon>
        <taxon>metagenomes</taxon>
        <taxon>ecological metagenomes</taxon>
    </lineage>
</organism>
<evidence type="ECO:0000313" key="10">
    <source>
        <dbReference type="EMBL" id="CBH75844.1"/>
    </source>
</evidence>
<dbReference type="HAMAP" id="MF_00061">
    <property type="entry name" value="IspE"/>
    <property type="match status" value="1"/>
</dbReference>
<keyword evidence="4" id="KW-0547">Nucleotide-binding</keyword>
<dbReference type="PANTHER" id="PTHR43527:SF2">
    <property type="entry name" value="4-DIPHOSPHOCYTIDYL-2-C-METHYL-D-ERYTHRITOL KINASE, CHLOROPLASTIC"/>
    <property type="match status" value="1"/>
</dbReference>
<comment type="caution">
    <text evidence="10">The sequence shown here is derived from an EMBL/GenBank/DDBJ whole genome shotgun (WGS) entry which is preliminary data.</text>
</comment>
<evidence type="ECO:0000256" key="2">
    <source>
        <dbReference type="ARBA" id="ARBA00012052"/>
    </source>
</evidence>
<evidence type="ECO:0000256" key="4">
    <source>
        <dbReference type="ARBA" id="ARBA00022741"/>
    </source>
</evidence>
<dbReference type="InterPro" id="IPR014721">
    <property type="entry name" value="Ribsml_uS5_D2-typ_fold_subgr"/>
</dbReference>
<dbReference type="NCBIfam" id="TIGR00154">
    <property type="entry name" value="ispE"/>
    <property type="match status" value="1"/>
</dbReference>
<feature type="domain" description="GHMP kinase N-terminal" evidence="8">
    <location>
        <begin position="58"/>
        <end position="129"/>
    </location>
</feature>
<feature type="domain" description="GHMP kinase C-terminal" evidence="9">
    <location>
        <begin position="190"/>
        <end position="261"/>
    </location>
</feature>
<dbReference type="GO" id="GO:0005524">
    <property type="term" value="F:ATP binding"/>
    <property type="evidence" value="ECO:0007669"/>
    <property type="project" value="UniProtKB-KW"/>
</dbReference>
<dbReference type="GO" id="GO:0050515">
    <property type="term" value="F:4-(cytidine 5'-diphospho)-2-C-methyl-D-erythritol kinase activity"/>
    <property type="evidence" value="ECO:0007669"/>
    <property type="project" value="UniProtKB-EC"/>
</dbReference>
<comment type="similarity">
    <text evidence="1">Belongs to the GHMP kinase family. IspE subfamily.</text>
</comment>
<proteinExistence type="inferred from homology"/>
<dbReference type="InterPro" id="IPR036554">
    <property type="entry name" value="GHMP_kinase_C_sf"/>
</dbReference>
<dbReference type="PANTHER" id="PTHR43527">
    <property type="entry name" value="4-DIPHOSPHOCYTIDYL-2-C-METHYL-D-ERYTHRITOL KINASE, CHLOROPLASTIC"/>
    <property type="match status" value="1"/>
</dbReference>
<evidence type="ECO:0000256" key="7">
    <source>
        <dbReference type="ARBA" id="ARBA00032554"/>
    </source>
</evidence>
<dbReference type="InterPro" id="IPR013750">
    <property type="entry name" value="GHMP_kinase_C_dom"/>
</dbReference>
<dbReference type="Gene3D" id="3.30.230.10">
    <property type="match status" value="1"/>
</dbReference>
<evidence type="ECO:0000256" key="5">
    <source>
        <dbReference type="ARBA" id="ARBA00022777"/>
    </source>
</evidence>
<dbReference type="AlphaFoldDB" id="E6PHA6"/>
<dbReference type="Gene3D" id="3.30.70.890">
    <property type="entry name" value="GHMP kinase, C-terminal domain"/>
    <property type="match status" value="1"/>
</dbReference>